<protein>
    <submittedName>
        <fullName evidence="2">Uncharacterized protein</fullName>
    </submittedName>
</protein>
<dbReference type="STRING" id="301148.B4135_2121"/>
<dbReference type="EMBL" id="LQYT01000043">
    <property type="protein sequence ID" value="KYD19197.1"/>
    <property type="molecule type" value="Genomic_DNA"/>
</dbReference>
<evidence type="ECO:0000256" key="1">
    <source>
        <dbReference type="SAM" id="MobiDB-lite"/>
    </source>
</evidence>
<dbReference type="Proteomes" id="UP000075683">
    <property type="component" value="Unassembled WGS sequence"/>
</dbReference>
<organism evidence="2 3">
    <name type="scientific">Caldibacillus debilis</name>
    <dbReference type="NCBI Taxonomy" id="301148"/>
    <lineage>
        <taxon>Bacteria</taxon>
        <taxon>Bacillati</taxon>
        <taxon>Bacillota</taxon>
        <taxon>Bacilli</taxon>
        <taxon>Bacillales</taxon>
        <taxon>Bacillaceae</taxon>
        <taxon>Caldibacillus</taxon>
    </lineage>
</organism>
<proteinExistence type="predicted"/>
<evidence type="ECO:0000313" key="3">
    <source>
        <dbReference type="Proteomes" id="UP000075683"/>
    </source>
</evidence>
<accession>A0A150M3M8</accession>
<feature type="region of interest" description="Disordered" evidence="1">
    <location>
        <begin position="1"/>
        <end position="43"/>
    </location>
</feature>
<name>A0A150M3M8_9BACI</name>
<gene>
    <name evidence="2" type="ORF">B4135_2121</name>
</gene>
<evidence type="ECO:0000313" key="2">
    <source>
        <dbReference type="EMBL" id="KYD19197.1"/>
    </source>
</evidence>
<sequence length="43" mass="4399">MERTGPACRRGKGTGGNDPEAPGLSVGRGSRNSAVLSRRTKTG</sequence>
<reference evidence="2 3" key="1">
    <citation type="submission" date="2016-01" db="EMBL/GenBank/DDBJ databases">
        <title>Draft Genome Sequences of Seven Thermophilic Sporeformers Isolated from Foods.</title>
        <authorList>
            <person name="Berendsen E.M."/>
            <person name="Wells-Bennik M.H."/>
            <person name="Krawcyk A.O."/>
            <person name="De Jong A."/>
            <person name="Holsappel S."/>
            <person name="Eijlander R.T."/>
            <person name="Kuipers O.P."/>
        </authorList>
    </citation>
    <scope>NUCLEOTIDE SEQUENCE [LARGE SCALE GENOMIC DNA]</scope>
    <source>
        <strain evidence="2 3">B4135</strain>
    </source>
</reference>
<dbReference type="AlphaFoldDB" id="A0A150M3M8"/>
<comment type="caution">
    <text evidence="2">The sequence shown here is derived from an EMBL/GenBank/DDBJ whole genome shotgun (WGS) entry which is preliminary data.</text>
</comment>